<feature type="transmembrane region" description="Helical" evidence="1">
    <location>
        <begin position="30"/>
        <end position="51"/>
    </location>
</feature>
<keyword evidence="1" id="KW-0812">Transmembrane</keyword>
<organism evidence="3 4">
    <name type="scientific">Papaver atlanticum</name>
    <dbReference type="NCBI Taxonomy" id="357466"/>
    <lineage>
        <taxon>Eukaryota</taxon>
        <taxon>Viridiplantae</taxon>
        <taxon>Streptophyta</taxon>
        <taxon>Embryophyta</taxon>
        <taxon>Tracheophyta</taxon>
        <taxon>Spermatophyta</taxon>
        <taxon>Magnoliopsida</taxon>
        <taxon>Ranunculales</taxon>
        <taxon>Papaveraceae</taxon>
        <taxon>Papaveroideae</taxon>
        <taxon>Papaver</taxon>
    </lineage>
</organism>
<evidence type="ECO:0000259" key="2">
    <source>
        <dbReference type="Pfam" id="PF14416"/>
    </source>
</evidence>
<proteinExistence type="predicted"/>
<evidence type="ECO:0000313" key="4">
    <source>
        <dbReference type="Proteomes" id="UP001202328"/>
    </source>
</evidence>
<keyword evidence="1" id="KW-1133">Transmembrane helix</keyword>
<reference evidence="3" key="1">
    <citation type="submission" date="2022-04" db="EMBL/GenBank/DDBJ databases">
        <title>A functionally conserved STORR gene fusion in Papaver species that diverged 16.8 million years ago.</title>
        <authorList>
            <person name="Catania T."/>
        </authorList>
    </citation>
    <scope>NUCLEOTIDE SEQUENCE</scope>
    <source>
        <strain evidence="3">S-188037</strain>
    </source>
</reference>
<name>A0AAD4SUR3_9MAGN</name>
<dbReference type="AlphaFoldDB" id="A0AAD4SUR3"/>
<evidence type="ECO:0000313" key="3">
    <source>
        <dbReference type="EMBL" id="KAI3922764.1"/>
    </source>
</evidence>
<dbReference type="EMBL" id="JAJJMB010008592">
    <property type="protein sequence ID" value="KAI3922764.1"/>
    <property type="molecule type" value="Genomic_DNA"/>
</dbReference>
<gene>
    <name evidence="3" type="ORF">MKW98_006895</name>
</gene>
<evidence type="ECO:0000256" key="1">
    <source>
        <dbReference type="SAM" id="Phobius"/>
    </source>
</evidence>
<protein>
    <recommendedName>
        <fullName evidence="2">Trichome birefringence-like N-terminal domain-containing protein</fullName>
    </recommendedName>
</protein>
<feature type="non-terminal residue" evidence="3">
    <location>
        <position position="201"/>
    </location>
</feature>
<keyword evidence="4" id="KW-1185">Reference proteome</keyword>
<sequence>MRNLKVWEKSCHFLTMPSHHHSKRYGSSMLLRFGFILGASIFLLTATIFIFPSVMDSMFWIPNAHTSSNTSDTTSSISAVPTELLENSTGTVQTETNLMESSFTNSSVVSTVFPNDGEEFIDRNDNLIANISGRECDIFEGEWVNVNGRKPYYPPGSCPYLKNQPFACYQNGRPDDQFLGWQWQWQSQETNAGCDNIPNPG</sequence>
<dbReference type="InterPro" id="IPR025846">
    <property type="entry name" value="TBL_N"/>
</dbReference>
<feature type="domain" description="Trichome birefringence-like N-terminal" evidence="2">
    <location>
        <begin position="135"/>
        <end position="184"/>
    </location>
</feature>
<keyword evidence="1" id="KW-0472">Membrane</keyword>
<dbReference type="Proteomes" id="UP001202328">
    <property type="component" value="Unassembled WGS sequence"/>
</dbReference>
<comment type="caution">
    <text evidence="3">The sequence shown here is derived from an EMBL/GenBank/DDBJ whole genome shotgun (WGS) entry which is preliminary data.</text>
</comment>
<accession>A0AAD4SUR3</accession>
<dbReference type="Pfam" id="PF14416">
    <property type="entry name" value="PMR5N"/>
    <property type="match status" value="1"/>
</dbReference>